<dbReference type="KEGG" id="mzh:Mzhil_0687"/>
<evidence type="ECO:0000256" key="4">
    <source>
        <dbReference type="ARBA" id="ARBA00023235"/>
    </source>
</evidence>
<dbReference type="Pfam" id="PF22199">
    <property type="entry name" value="FKBP26_IF"/>
    <property type="match status" value="1"/>
</dbReference>
<dbReference type="PANTHER" id="PTHR47861:SF2">
    <property type="entry name" value="LONG-TYPE PEPTIDYL-PROLYL CIS-TRANS ISOMERASE"/>
    <property type="match status" value="1"/>
</dbReference>
<feature type="domain" description="PPIase FKBP-type" evidence="7">
    <location>
        <begin position="6"/>
        <end position="84"/>
    </location>
</feature>
<dbReference type="Gene3D" id="3.10.50.40">
    <property type="match status" value="1"/>
</dbReference>
<dbReference type="InterPro" id="IPR054016">
    <property type="entry name" value="FKBP26_IF"/>
</dbReference>
<keyword evidence="3 5" id="KW-0697">Rotamase</keyword>
<dbReference type="STRING" id="679901.Mzhil_0687"/>
<comment type="similarity">
    <text evidence="2 6">Belongs to the FKBP-type PPIase family.</text>
</comment>
<sequence length="237" mass="26733">MNVEKGDFIKISYTGKFDDGQIFDTTNEDIAKEHQIYNPRGLYGGDVIIVGAGHTIRGLDEELVGKEVGYSGEVSIPPEKAFGEHDPKMVEAYSISKFKDKNVQPGMQVEVEGKRGVVVQVIGRRARVDFNHPLAGKEVTYEYTIENKIEDIPEQIKGLLALYTGIPDIEVEMDGMRGRIITPPEITFNQRWLMSKGRIAEEILENTSVEEIEYVEKYSKQKEEENLEAESEETSAE</sequence>
<dbReference type="InterPro" id="IPR048261">
    <property type="entry name" value="SlpA/SlyD-like_ins_sf"/>
</dbReference>
<evidence type="ECO:0000259" key="7">
    <source>
        <dbReference type="PROSITE" id="PS50059"/>
    </source>
</evidence>
<dbReference type="GeneID" id="10822298"/>
<evidence type="ECO:0000256" key="6">
    <source>
        <dbReference type="RuleBase" id="RU003915"/>
    </source>
</evidence>
<proteinExistence type="inferred from homology"/>
<evidence type="ECO:0000256" key="2">
    <source>
        <dbReference type="ARBA" id="ARBA00006577"/>
    </source>
</evidence>
<accession>F7XK89</accession>
<keyword evidence="9" id="KW-1185">Reference proteome</keyword>
<evidence type="ECO:0000313" key="9">
    <source>
        <dbReference type="Proteomes" id="UP000006622"/>
    </source>
</evidence>
<evidence type="ECO:0000313" key="8">
    <source>
        <dbReference type="EMBL" id="AEH60554.1"/>
    </source>
</evidence>
<dbReference type="Gene3D" id="2.40.10.330">
    <property type="match status" value="1"/>
</dbReference>
<dbReference type="PROSITE" id="PS50059">
    <property type="entry name" value="FKBP_PPIASE"/>
    <property type="match status" value="1"/>
</dbReference>
<organism evidence="8 9">
    <name type="scientific">Methanosalsum zhilinae (strain DSM 4017 / NBRC 107636 / OCM 62 / WeN5)</name>
    <name type="common">Methanohalophilus zhilinae</name>
    <dbReference type="NCBI Taxonomy" id="679901"/>
    <lineage>
        <taxon>Archaea</taxon>
        <taxon>Methanobacteriati</taxon>
        <taxon>Methanobacteriota</taxon>
        <taxon>Stenosarchaea group</taxon>
        <taxon>Methanomicrobia</taxon>
        <taxon>Methanosarcinales</taxon>
        <taxon>Methanosarcinaceae</taxon>
        <taxon>Methanosalsum</taxon>
    </lineage>
</organism>
<evidence type="ECO:0000256" key="5">
    <source>
        <dbReference type="PROSITE-ProRule" id="PRU00277"/>
    </source>
</evidence>
<evidence type="ECO:0000256" key="3">
    <source>
        <dbReference type="ARBA" id="ARBA00023110"/>
    </source>
</evidence>
<dbReference type="Gene3D" id="3.30.70.2210">
    <property type="match status" value="1"/>
</dbReference>
<dbReference type="OrthoDB" id="8615at2157"/>
<protein>
    <recommendedName>
        <fullName evidence="6">Peptidyl-prolyl cis-trans isomerase</fullName>
        <ecNumber evidence="6">5.2.1.8</ecNumber>
    </recommendedName>
</protein>
<dbReference type="InterPro" id="IPR046357">
    <property type="entry name" value="PPIase_dom_sf"/>
</dbReference>
<dbReference type="SUPFAM" id="SSF54534">
    <property type="entry name" value="FKBP-like"/>
    <property type="match status" value="1"/>
</dbReference>
<reference evidence="8 9" key="1">
    <citation type="submission" date="2010-07" db="EMBL/GenBank/DDBJ databases">
        <title>The complete genome of Methanosalsum zhilinae DSM 4017.</title>
        <authorList>
            <consortium name="US DOE Joint Genome Institute (JGI-PGF)"/>
            <person name="Lucas S."/>
            <person name="Copeland A."/>
            <person name="Lapidus A."/>
            <person name="Glavina del Rio T."/>
            <person name="Dalin E."/>
            <person name="Tice H."/>
            <person name="Bruce D."/>
            <person name="Goodwin L."/>
            <person name="Pitluck S."/>
            <person name="Kyrpides N."/>
            <person name="Mavromatis K."/>
            <person name="Ovchinnikova G."/>
            <person name="Daligault H."/>
            <person name="Detter J.C."/>
            <person name="Han C."/>
            <person name="Tapia R."/>
            <person name="Larimer F."/>
            <person name="Land M."/>
            <person name="Hauser L."/>
            <person name="Markowitz V."/>
            <person name="Cheng J.-F."/>
            <person name="Hugenholtz P."/>
            <person name="Woyke T."/>
            <person name="Wu D."/>
            <person name="Spring S."/>
            <person name="Schueler E."/>
            <person name="Brambilla E."/>
            <person name="Klenk H.-P."/>
            <person name="Eisen J.A."/>
        </authorList>
    </citation>
    <scope>NUCLEOTIDE SEQUENCE [LARGE SCALE GENOMIC DNA]</scope>
    <source>
        <strain evidence="9">DSM 4017 / NBRC 107636 / OCM 62 / WeN5</strain>
    </source>
</reference>
<gene>
    <name evidence="8" type="ordered locus">Mzhil_0687</name>
</gene>
<dbReference type="RefSeq" id="WP_013897993.1">
    <property type="nucleotide sequence ID" value="NC_015676.1"/>
</dbReference>
<dbReference type="HOGENOM" id="CLU_073526_0_0_2"/>
<evidence type="ECO:0000256" key="1">
    <source>
        <dbReference type="ARBA" id="ARBA00000971"/>
    </source>
</evidence>
<dbReference type="InterPro" id="IPR001179">
    <property type="entry name" value="PPIase_FKBP_dom"/>
</dbReference>
<name>F7XK89_METZD</name>
<dbReference type="EMBL" id="CP002101">
    <property type="protein sequence ID" value="AEH60554.1"/>
    <property type="molecule type" value="Genomic_DNA"/>
</dbReference>
<dbReference type="PANTHER" id="PTHR47861">
    <property type="entry name" value="FKBP-TYPE PEPTIDYL-PROLYL CIS-TRANS ISOMERASE SLYD"/>
    <property type="match status" value="1"/>
</dbReference>
<dbReference type="EC" id="5.2.1.8" evidence="6"/>
<dbReference type="GO" id="GO:0003755">
    <property type="term" value="F:peptidyl-prolyl cis-trans isomerase activity"/>
    <property type="evidence" value="ECO:0007669"/>
    <property type="project" value="UniProtKB-UniRule"/>
</dbReference>
<comment type="catalytic activity">
    <reaction evidence="1 5 6">
        <text>[protein]-peptidylproline (omega=180) = [protein]-peptidylproline (omega=0)</text>
        <dbReference type="Rhea" id="RHEA:16237"/>
        <dbReference type="Rhea" id="RHEA-COMP:10747"/>
        <dbReference type="Rhea" id="RHEA-COMP:10748"/>
        <dbReference type="ChEBI" id="CHEBI:83833"/>
        <dbReference type="ChEBI" id="CHEBI:83834"/>
        <dbReference type="EC" id="5.2.1.8"/>
    </reaction>
</comment>
<dbReference type="Pfam" id="PF00254">
    <property type="entry name" value="FKBP_C"/>
    <property type="match status" value="1"/>
</dbReference>
<dbReference type="AlphaFoldDB" id="F7XK89"/>
<dbReference type="Proteomes" id="UP000006622">
    <property type="component" value="Chromosome"/>
</dbReference>
<keyword evidence="4 5" id="KW-0413">Isomerase</keyword>